<keyword evidence="2" id="KW-1185">Reference proteome</keyword>
<reference evidence="1 2" key="2">
    <citation type="journal article" date="2012" name="BMC Genomics">
        <title>The genome of Pelobacter carbinolicus reveals surprising metabolic capabilities and physiological features.</title>
        <authorList>
            <person name="Aklujkar M."/>
            <person name="Haveman S.A."/>
            <person name="Didonato R.Jr."/>
            <person name="Chertkov O."/>
            <person name="Han C.S."/>
            <person name="Land M.L."/>
            <person name="Brown P."/>
            <person name="Lovley D.R."/>
        </authorList>
    </citation>
    <scope>NUCLEOTIDE SEQUENCE [LARGE SCALE GENOMIC DNA]</scope>
    <source>
        <strain evidence="2">DSM 2380 / NBRC 103641 / GraBd1</strain>
    </source>
</reference>
<sequence>MRFCKLVTTVFIWVAIPLAGCSAIYRDVSSVSPYKERIGQVCEVVTPIRAHGYTFKLGRNKETDAISIWNPGFSGPEVTFVLSIQPGTKITLLEARECVNCPFDRYPEYLVQVSPEPQQFSGKPAYLRDTSLTPRYLRCASGANLP</sequence>
<dbReference type="Proteomes" id="UP000002534">
    <property type="component" value="Chromosome"/>
</dbReference>
<dbReference type="STRING" id="338963.Pcar_3405"/>
<accession>Q0C6B9</accession>
<name>Q0C6B9_SYNC1</name>
<organism evidence="1 2">
    <name type="scientific">Syntrophotalea carbinolica (strain DSM 2380 / NBRC 103641 / GraBd1)</name>
    <name type="common">Pelobacter carbinolicus</name>
    <dbReference type="NCBI Taxonomy" id="338963"/>
    <lineage>
        <taxon>Bacteria</taxon>
        <taxon>Pseudomonadati</taxon>
        <taxon>Thermodesulfobacteriota</taxon>
        <taxon>Desulfuromonadia</taxon>
        <taxon>Desulfuromonadales</taxon>
        <taxon>Syntrophotaleaceae</taxon>
        <taxon>Syntrophotalea</taxon>
    </lineage>
</organism>
<proteinExistence type="predicted"/>
<dbReference type="HOGENOM" id="CLU_1775676_0_0_7"/>
<reference evidence="2" key="1">
    <citation type="submission" date="2005-10" db="EMBL/GenBank/DDBJ databases">
        <title>Complete sequence of Pelobacter carbinolicus DSM 2380.</title>
        <authorList>
            <person name="Copeland A."/>
            <person name="Lucas S."/>
            <person name="Lapidus A."/>
            <person name="Barry K."/>
            <person name="Detter J.C."/>
            <person name="Glavina T."/>
            <person name="Hammon N."/>
            <person name="Israni S."/>
            <person name="Pitluck S."/>
            <person name="Chertkov O."/>
            <person name="Schmutz J."/>
            <person name="Larimer F."/>
            <person name="Land M."/>
            <person name="Kyrpides N."/>
            <person name="Ivanova N."/>
            <person name="Richardson P."/>
        </authorList>
    </citation>
    <scope>NUCLEOTIDE SEQUENCE [LARGE SCALE GENOMIC DNA]</scope>
    <source>
        <strain evidence="2">DSM 2380 / NBRC 103641 / GraBd1</strain>
    </source>
</reference>
<evidence type="ECO:0000313" key="1">
    <source>
        <dbReference type="EMBL" id="ABI82019.1"/>
    </source>
</evidence>
<dbReference type="EMBL" id="CP000142">
    <property type="protein sequence ID" value="ABI82019.1"/>
    <property type="molecule type" value="Genomic_DNA"/>
</dbReference>
<evidence type="ECO:0000313" key="2">
    <source>
        <dbReference type="Proteomes" id="UP000002534"/>
    </source>
</evidence>
<dbReference type="AlphaFoldDB" id="Q0C6B9"/>
<dbReference type="KEGG" id="pca:Pcar_3405"/>
<gene>
    <name evidence="1" type="ordered locus">Pcar_3405</name>
</gene>
<protein>
    <submittedName>
        <fullName evidence="1">Uncharacterized protein</fullName>
    </submittedName>
</protein>